<accession>A0A0F4U382</accession>
<proteinExistence type="predicted"/>
<keyword evidence="1" id="KW-0689">Ribosomal protein</keyword>
<dbReference type="PATRIC" id="fig|294.132.peg.2359"/>
<gene>
    <name evidence="1" type="ORF">VC35_01835</name>
</gene>
<evidence type="ECO:0000313" key="1">
    <source>
        <dbReference type="EMBL" id="KJZ50946.1"/>
    </source>
</evidence>
<reference evidence="1 2" key="1">
    <citation type="submission" date="2015-03" db="EMBL/GenBank/DDBJ databases">
        <title>Comparative genomics of Pseudomonas insights into diversity of traits involved in vanlence and defense.</title>
        <authorList>
            <person name="Qin Y."/>
        </authorList>
    </citation>
    <scope>NUCLEOTIDE SEQUENCE [LARGE SCALE GENOMIC DNA]</scope>
    <source>
        <strain evidence="1 2">C8</strain>
    </source>
</reference>
<name>A0A0F4U382_PSEFL</name>
<dbReference type="RefSeq" id="WP_046037396.1">
    <property type="nucleotide sequence ID" value="NZ_LACC01000002.1"/>
</dbReference>
<dbReference type="OrthoDB" id="6823140at2"/>
<dbReference type="GO" id="GO:0005840">
    <property type="term" value="C:ribosome"/>
    <property type="evidence" value="ECO:0007669"/>
    <property type="project" value="UniProtKB-KW"/>
</dbReference>
<sequence length="324" mass="33678">MAEARSFINSRTQTFDSLKANTALSGNSKAKFNILNAHIAGSIVLAGELVIVGDSSTPSCTSQEAYLMAKASEVHTALLANGAGADDFFLENFELLQQMISFTSMGIGATSDGWSKHLESVKATLQDIEKLYREHAGSGTMTNRDAFYTKRTTLFMKLEKQLGNIASFGSGLRNEGSIKRLLGLSTNSYIHNGEIAGYADKVSGVANAAKWIKRGTYIGTALEVGSTGLSIHKACTVGREEQCRKAKYVEGSSLVGSLGGASAGGYLGGIAVTGGCVLVLGITTGPGALVCGVVGGAAGGWAGGETGKWAGEQFGEFLYGEVTK</sequence>
<dbReference type="AlphaFoldDB" id="A0A0F4U382"/>
<comment type="caution">
    <text evidence="1">The sequence shown here is derived from an EMBL/GenBank/DDBJ whole genome shotgun (WGS) entry which is preliminary data.</text>
</comment>
<keyword evidence="1" id="KW-0687">Ribonucleoprotein</keyword>
<organism evidence="1 2">
    <name type="scientific">Pseudomonas fluorescens</name>
    <dbReference type="NCBI Taxonomy" id="294"/>
    <lineage>
        <taxon>Bacteria</taxon>
        <taxon>Pseudomonadati</taxon>
        <taxon>Pseudomonadota</taxon>
        <taxon>Gammaproteobacteria</taxon>
        <taxon>Pseudomonadales</taxon>
        <taxon>Pseudomonadaceae</taxon>
        <taxon>Pseudomonas</taxon>
    </lineage>
</organism>
<evidence type="ECO:0000313" key="2">
    <source>
        <dbReference type="Proteomes" id="UP000033588"/>
    </source>
</evidence>
<dbReference type="Proteomes" id="UP000033588">
    <property type="component" value="Unassembled WGS sequence"/>
</dbReference>
<dbReference type="EMBL" id="LACC01000002">
    <property type="protein sequence ID" value="KJZ50946.1"/>
    <property type="molecule type" value="Genomic_DNA"/>
</dbReference>
<protein>
    <submittedName>
        <fullName evidence="1">SSU ribosomal protein S2p (SAe)</fullName>
    </submittedName>
</protein>